<keyword evidence="1" id="KW-0059">Arsenical resistance</keyword>
<dbReference type="RefSeq" id="WP_114642862.1">
    <property type="nucleotide sequence ID" value="NZ_JAACIO010000020.1"/>
</dbReference>
<evidence type="ECO:0000259" key="2">
    <source>
        <dbReference type="SMART" id="SM00226"/>
    </source>
</evidence>
<evidence type="ECO:0000313" key="4">
    <source>
        <dbReference type="Proteomes" id="UP000263486"/>
    </source>
</evidence>
<dbReference type="SUPFAM" id="SSF52788">
    <property type="entry name" value="Phosphotyrosine protein phosphatases I"/>
    <property type="match status" value="1"/>
</dbReference>
<dbReference type="Pfam" id="PF01451">
    <property type="entry name" value="LMWPc"/>
    <property type="match status" value="1"/>
</dbReference>
<gene>
    <name evidence="3" type="ORF">DYH56_10685</name>
</gene>
<sequence>MKIAFVCSGNSFKSLIGERFGNEFNDGTFEIYSAGTNPAEKVNEAGEKIMKSKGYSMEGYHPSSMDKLPEKVDVLVKMGCDIDCPIHLADKVVNFGLENVKDKKKCVEMIELKVKKLLEDLSQ</sequence>
<evidence type="ECO:0000313" key="3">
    <source>
        <dbReference type="EMBL" id="REI40477.1"/>
    </source>
</evidence>
<organism evidence="3 4">
    <name type="scientific">Psychrilyobacter piezotolerans</name>
    <dbReference type="NCBI Taxonomy" id="2293438"/>
    <lineage>
        <taxon>Bacteria</taxon>
        <taxon>Fusobacteriati</taxon>
        <taxon>Fusobacteriota</taxon>
        <taxon>Fusobacteriia</taxon>
        <taxon>Fusobacteriales</taxon>
        <taxon>Fusobacteriaceae</taxon>
        <taxon>Psychrilyobacter</taxon>
    </lineage>
</organism>
<dbReference type="InterPro" id="IPR023485">
    <property type="entry name" value="Ptyr_pPase"/>
</dbReference>
<comment type="caution">
    <text evidence="3">The sequence shown here is derived from an EMBL/GenBank/DDBJ whole genome shotgun (WGS) entry which is preliminary data.</text>
</comment>
<dbReference type="EMBL" id="QUAJ01000019">
    <property type="protein sequence ID" value="REI40477.1"/>
    <property type="molecule type" value="Genomic_DNA"/>
</dbReference>
<dbReference type="PANTHER" id="PTHR43428">
    <property type="entry name" value="ARSENATE REDUCTASE"/>
    <property type="match status" value="1"/>
</dbReference>
<dbReference type="Gene3D" id="3.40.50.2300">
    <property type="match status" value="1"/>
</dbReference>
<dbReference type="Proteomes" id="UP000263486">
    <property type="component" value="Unassembled WGS sequence"/>
</dbReference>
<dbReference type="InterPro" id="IPR036196">
    <property type="entry name" value="Ptyr_pPase_sf"/>
</dbReference>
<accession>A0ABX9KFK8</accession>
<proteinExistence type="predicted"/>
<evidence type="ECO:0000256" key="1">
    <source>
        <dbReference type="ARBA" id="ARBA00022849"/>
    </source>
</evidence>
<dbReference type="PANTHER" id="PTHR43428:SF1">
    <property type="entry name" value="ARSENATE REDUCTASE"/>
    <property type="match status" value="1"/>
</dbReference>
<protein>
    <recommendedName>
        <fullName evidence="2">Phosphotyrosine protein phosphatase I domain-containing protein</fullName>
    </recommendedName>
</protein>
<feature type="domain" description="Phosphotyrosine protein phosphatase I" evidence="2">
    <location>
        <begin position="1"/>
        <end position="120"/>
    </location>
</feature>
<reference evidence="3 4" key="1">
    <citation type="submission" date="2018-08" db="EMBL/GenBank/DDBJ databases">
        <title>Draft genome sequence of Psychrilyobacter sp. strain SD5 isolated from Black Sea water.</title>
        <authorList>
            <person name="Yadav S."/>
            <person name="Villanueva L."/>
            <person name="Damste J.S.S."/>
        </authorList>
    </citation>
    <scope>NUCLEOTIDE SEQUENCE [LARGE SCALE GENOMIC DNA]</scope>
    <source>
        <strain evidence="3 4">SD5</strain>
    </source>
</reference>
<keyword evidence="4" id="KW-1185">Reference proteome</keyword>
<name>A0ABX9KFK8_9FUSO</name>
<dbReference type="SMART" id="SM00226">
    <property type="entry name" value="LMWPc"/>
    <property type="match status" value="1"/>
</dbReference>